<dbReference type="GO" id="GO:0080037">
    <property type="term" value="P:negative regulation of cytokinin-activated signaling pathway"/>
    <property type="evidence" value="ECO:0007669"/>
    <property type="project" value="InterPro"/>
</dbReference>
<name>A0AAV7HIH7_DENCH</name>
<protein>
    <recommendedName>
        <fullName evidence="3">F-box domain-containing protein</fullName>
    </recommendedName>
</protein>
<dbReference type="InterPro" id="IPR006652">
    <property type="entry name" value="Kelch_1"/>
</dbReference>
<comment type="caution">
    <text evidence="1">The sequence shown here is derived from an EMBL/GenBank/DDBJ whole genome shotgun (WGS) entry which is preliminary data.</text>
</comment>
<dbReference type="Gene3D" id="2.120.10.80">
    <property type="entry name" value="Kelch-type beta propeller"/>
    <property type="match status" value="1"/>
</dbReference>
<dbReference type="Pfam" id="PF01344">
    <property type="entry name" value="Kelch_1"/>
    <property type="match status" value="1"/>
</dbReference>
<reference evidence="1 2" key="1">
    <citation type="journal article" date="2021" name="Hortic Res">
        <title>Chromosome-scale assembly of the Dendrobium chrysotoxum genome enhances the understanding of orchid evolution.</title>
        <authorList>
            <person name="Zhang Y."/>
            <person name="Zhang G.Q."/>
            <person name="Zhang D."/>
            <person name="Liu X.D."/>
            <person name="Xu X.Y."/>
            <person name="Sun W.H."/>
            <person name="Yu X."/>
            <person name="Zhu X."/>
            <person name="Wang Z.W."/>
            <person name="Zhao X."/>
            <person name="Zhong W.Y."/>
            <person name="Chen H."/>
            <person name="Yin W.L."/>
            <person name="Huang T."/>
            <person name="Niu S.C."/>
            <person name="Liu Z.J."/>
        </authorList>
    </citation>
    <scope>NUCLEOTIDE SEQUENCE [LARGE SCALE GENOMIC DNA]</scope>
    <source>
        <strain evidence="1">Lindl</strain>
    </source>
</reference>
<dbReference type="GO" id="GO:2000762">
    <property type="term" value="P:regulation of phenylpropanoid metabolic process"/>
    <property type="evidence" value="ECO:0007669"/>
    <property type="project" value="InterPro"/>
</dbReference>
<evidence type="ECO:0008006" key="3">
    <source>
        <dbReference type="Google" id="ProtNLM"/>
    </source>
</evidence>
<evidence type="ECO:0000313" key="2">
    <source>
        <dbReference type="Proteomes" id="UP000775213"/>
    </source>
</evidence>
<dbReference type="GO" id="GO:0005829">
    <property type="term" value="C:cytosol"/>
    <property type="evidence" value="ECO:0007669"/>
    <property type="project" value="TreeGrafter"/>
</dbReference>
<dbReference type="EMBL" id="JAGFBR010000004">
    <property type="protein sequence ID" value="KAH0467935.1"/>
    <property type="molecule type" value="Genomic_DNA"/>
</dbReference>
<evidence type="ECO:0000313" key="1">
    <source>
        <dbReference type="EMBL" id="KAH0467935.1"/>
    </source>
</evidence>
<organism evidence="1 2">
    <name type="scientific">Dendrobium chrysotoxum</name>
    <name type="common">Orchid</name>
    <dbReference type="NCBI Taxonomy" id="161865"/>
    <lineage>
        <taxon>Eukaryota</taxon>
        <taxon>Viridiplantae</taxon>
        <taxon>Streptophyta</taxon>
        <taxon>Embryophyta</taxon>
        <taxon>Tracheophyta</taxon>
        <taxon>Spermatophyta</taxon>
        <taxon>Magnoliopsida</taxon>
        <taxon>Liliopsida</taxon>
        <taxon>Asparagales</taxon>
        <taxon>Orchidaceae</taxon>
        <taxon>Epidendroideae</taxon>
        <taxon>Malaxideae</taxon>
        <taxon>Dendrobiinae</taxon>
        <taxon>Dendrobium</taxon>
    </lineage>
</organism>
<dbReference type="SUPFAM" id="SSF117281">
    <property type="entry name" value="Kelch motif"/>
    <property type="match status" value="1"/>
</dbReference>
<dbReference type="InterPro" id="IPR044595">
    <property type="entry name" value="KMD1-4"/>
</dbReference>
<dbReference type="AlphaFoldDB" id="A0AAV7HIH7"/>
<dbReference type="InterPro" id="IPR015915">
    <property type="entry name" value="Kelch-typ_b-propeller"/>
</dbReference>
<keyword evidence="2" id="KW-1185">Reference proteome</keyword>
<dbReference type="PANTHER" id="PTHR46407">
    <property type="entry name" value="OS02G0208700 PROTEIN"/>
    <property type="match status" value="1"/>
</dbReference>
<sequence>MHIIDCPEMKTLPFGKEMAVRKLKDIWGDRQWWEKLDMEDDDRAALLPFMEKEQALIPGLLHDMAIDCIVRVLHRFLPRLRLICQCWCNLVTIRSFRRNRERIGSAEHLIFIVQALRGTAASIASNATDLNLPVYALLVYIATYGQFMALPHLARANSDVCSLRCCRKEADACRRMGSLRLNSMLDVWIVDLVTGEWRKGRPMSAARSFFTCATVGGRVYVAGGHNEMKNTLRTTEINDVEADEWAALLALAKERDES</sequence>
<proteinExistence type="predicted"/>
<accession>A0AAV7HIH7</accession>
<dbReference type="Proteomes" id="UP000775213">
    <property type="component" value="Unassembled WGS sequence"/>
</dbReference>
<gene>
    <name evidence="1" type="ORF">IEQ34_002968</name>
</gene>
<dbReference type="PANTHER" id="PTHR46407:SF21">
    <property type="entry name" value="F-BOX_KELCH-REPEAT PROTEIN SKIP20"/>
    <property type="match status" value="1"/>
</dbReference>